<keyword evidence="1" id="KW-0396">Initiation factor</keyword>
<comment type="caution">
    <text evidence="3">The sequence shown here is derived from an EMBL/GenBank/DDBJ whole genome shotgun (WGS) entry which is preliminary data.</text>
</comment>
<dbReference type="InterPro" id="IPR036877">
    <property type="entry name" value="SUI1_dom_sf"/>
</dbReference>
<keyword evidence="1" id="KW-0648">Protein biosynthesis</keyword>
<evidence type="ECO:0000259" key="2">
    <source>
        <dbReference type="PROSITE" id="PS50296"/>
    </source>
</evidence>
<dbReference type="PROSITE" id="PS50296">
    <property type="entry name" value="SUI1"/>
    <property type="match status" value="1"/>
</dbReference>
<evidence type="ECO:0000313" key="4">
    <source>
        <dbReference type="Proteomes" id="UP000645828"/>
    </source>
</evidence>
<dbReference type="GO" id="GO:0003743">
    <property type="term" value="F:translation initiation factor activity"/>
    <property type="evidence" value="ECO:0007669"/>
    <property type="project" value="UniProtKB-KW"/>
</dbReference>
<organism evidence="3 4">
    <name type="scientific">Nyctereutes procyonoides</name>
    <name type="common">Raccoon dog</name>
    <name type="synonym">Canis procyonoides</name>
    <dbReference type="NCBI Taxonomy" id="34880"/>
    <lineage>
        <taxon>Eukaryota</taxon>
        <taxon>Metazoa</taxon>
        <taxon>Chordata</taxon>
        <taxon>Craniata</taxon>
        <taxon>Vertebrata</taxon>
        <taxon>Euteleostomi</taxon>
        <taxon>Mammalia</taxon>
        <taxon>Eutheria</taxon>
        <taxon>Laurasiatheria</taxon>
        <taxon>Carnivora</taxon>
        <taxon>Caniformia</taxon>
        <taxon>Canidae</taxon>
        <taxon>Nyctereutes</taxon>
    </lineage>
</organism>
<protein>
    <submittedName>
        <fullName evidence="3">(raccoon dog) hypothetical protein</fullName>
    </submittedName>
</protein>
<accession>A0A811YLY6</accession>
<dbReference type="AlphaFoldDB" id="A0A811YLY6"/>
<gene>
    <name evidence="3" type="ORF">NYPRO_LOCUS10141</name>
</gene>
<reference evidence="3" key="1">
    <citation type="submission" date="2020-12" db="EMBL/GenBank/DDBJ databases">
        <authorList>
            <consortium name="Molecular Ecology Group"/>
        </authorList>
    </citation>
    <scope>NUCLEOTIDE SEQUENCE</scope>
    <source>
        <strain evidence="3">TBG_1078</strain>
    </source>
</reference>
<dbReference type="Pfam" id="PF01253">
    <property type="entry name" value="SUI1"/>
    <property type="match status" value="1"/>
</dbReference>
<dbReference type="Proteomes" id="UP000645828">
    <property type="component" value="Unassembled WGS sequence"/>
</dbReference>
<dbReference type="SUPFAM" id="SSF55159">
    <property type="entry name" value="eIF1-like"/>
    <property type="match status" value="1"/>
</dbReference>
<keyword evidence="4" id="KW-1185">Reference proteome</keyword>
<dbReference type="Gene3D" id="3.30.780.10">
    <property type="entry name" value="SUI1-like domain"/>
    <property type="match status" value="1"/>
</dbReference>
<evidence type="ECO:0000256" key="1">
    <source>
        <dbReference type="ARBA" id="ARBA00022540"/>
    </source>
</evidence>
<name>A0A811YLY6_NYCPR</name>
<feature type="domain" description="SUI1" evidence="2">
    <location>
        <begin position="45"/>
        <end position="80"/>
    </location>
</feature>
<dbReference type="EMBL" id="CAJHUB010000678">
    <property type="protein sequence ID" value="CAD7677343.1"/>
    <property type="molecule type" value="Genomic_DNA"/>
</dbReference>
<dbReference type="InterPro" id="IPR001950">
    <property type="entry name" value="SUI1"/>
</dbReference>
<evidence type="ECO:0000313" key="3">
    <source>
        <dbReference type="EMBL" id="CAD7677343.1"/>
    </source>
</evidence>
<proteinExistence type="predicted"/>
<dbReference type="PANTHER" id="PTHR10388">
    <property type="entry name" value="EUKARYOTIC TRANSLATION INITIATION FACTOR SUI1"/>
    <property type="match status" value="1"/>
</dbReference>
<sequence length="92" mass="10517">MQEVQNIFLFLQRVEGPFADASKGDDLLPVGTEDCIHVRFNREMKFVCNGTVTEHPEYEEIIQLKGDQHKNMGQLLLETGQAKDDQLKVHGF</sequence>